<dbReference type="SUPFAM" id="SSF52402">
    <property type="entry name" value="Adenine nucleotide alpha hydrolases-like"/>
    <property type="match status" value="2"/>
</dbReference>
<evidence type="ECO:0000313" key="4">
    <source>
        <dbReference type="EMBL" id="ACZ91647.1"/>
    </source>
</evidence>
<feature type="domain" description="UspA" evidence="3">
    <location>
        <begin position="176"/>
        <end position="298"/>
    </location>
</feature>
<protein>
    <recommendedName>
        <fullName evidence="3">UspA domain-containing protein</fullName>
    </recommendedName>
</protein>
<keyword evidence="5" id="KW-1185">Reference proteome</keyword>
<dbReference type="Gene3D" id="3.40.50.620">
    <property type="entry name" value="HUPs"/>
    <property type="match status" value="2"/>
</dbReference>
<sequence>MALAITREQDNYGDEGNKGKQGEEVAMQADDGRPVVAGYDGSTASQQALRWGVNEARMRFVPLVVCHAWQWSYPMPPVSPETLEAVRRMGQHVLDAGVSLARSLAPRLEVRGKLVTGSSAVVLVGESSTAELVAVGPRGTGGFEELQIGSTAMQLAAHSYCPVAVVRESGRPATGRVVVGVEGANVERSGLGTAFEEAKLRHATLLAICLCPEGLEDTRPLAARFHSTISVWEEKYPQVNVETMIETRPHTAVMHSAAEHADLLVVNDREQDDPVELPLGLVSQSLLRGASCTVTVIPSRAFAMSSRSASRVRPG</sequence>
<dbReference type="KEGG" id="sro:Sros_9016"/>
<dbReference type="PRINTS" id="PR01438">
    <property type="entry name" value="UNVRSLSTRESS"/>
</dbReference>
<proteinExistence type="inferred from homology"/>
<dbReference type="EMBL" id="CP001814">
    <property type="protein sequence ID" value="ACZ91647.1"/>
    <property type="molecule type" value="Genomic_DNA"/>
</dbReference>
<comment type="similarity">
    <text evidence="1">Belongs to the universal stress protein A family.</text>
</comment>
<dbReference type="PANTHER" id="PTHR46268">
    <property type="entry name" value="STRESS RESPONSE PROTEIN NHAX"/>
    <property type="match status" value="1"/>
</dbReference>
<feature type="domain" description="UspA" evidence="3">
    <location>
        <begin position="33"/>
        <end position="167"/>
    </location>
</feature>
<dbReference type="Proteomes" id="UP000002029">
    <property type="component" value="Chromosome"/>
</dbReference>
<evidence type="ECO:0000256" key="2">
    <source>
        <dbReference type="SAM" id="MobiDB-lite"/>
    </source>
</evidence>
<dbReference type="Pfam" id="PF00582">
    <property type="entry name" value="Usp"/>
    <property type="match status" value="2"/>
</dbReference>
<dbReference type="AlphaFoldDB" id="D2B9A2"/>
<dbReference type="InterPro" id="IPR006016">
    <property type="entry name" value="UspA"/>
</dbReference>
<dbReference type="eggNOG" id="COG0589">
    <property type="taxonomic scope" value="Bacteria"/>
</dbReference>
<name>D2B9A2_STRRD</name>
<dbReference type="InterPro" id="IPR014729">
    <property type="entry name" value="Rossmann-like_a/b/a_fold"/>
</dbReference>
<organism evidence="4 5">
    <name type="scientific">Streptosporangium roseum (strain ATCC 12428 / DSM 43021 / JCM 3005 / KCTC 9067 / NCIMB 10171 / NRRL 2505 / NI 9100)</name>
    <dbReference type="NCBI Taxonomy" id="479432"/>
    <lineage>
        <taxon>Bacteria</taxon>
        <taxon>Bacillati</taxon>
        <taxon>Actinomycetota</taxon>
        <taxon>Actinomycetes</taxon>
        <taxon>Streptosporangiales</taxon>
        <taxon>Streptosporangiaceae</taxon>
        <taxon>Streptosporangium</taxon>
    </lineage>
</organism>
<evidence type="ECO:0000259" key="3">
    <source>
        <dbReference type="Pfam" id="PF00582"/>
    </source>
</evidence>
<evidence type="ECO:0000256" key="1">
    <source>
        <dbReference type="ARBA" id="ARBA00008791"/>
    </source>
</evidence>
<evidence type="ECO:0000313" key="5">
    <source>
        <dbReference type="Proteomes" id="UP000002029"/>
    </source>
</evidence>
<gene>
    <name evidence="4" type="ordered locus">Sros_9016</name>
</gene>
<reference evidence="4 5" key="1">
    <citation type="journal article" date="2010" name="Stand. Genomic Sci.">
        <title>Complete genome sequence of Streptosporangium roseum type strain (NI 9100).</title>
        <authorList>
            <person name="Nolan M."/>
            <person name="Sikorski J."/>
            <person name="Jando M."/>
            <person name="Lucas S."/>
            <person name="Lapidus A."/>
            <person name="Glavina Del Rio T."/>
            <person name="Chen F."/>
            <person name="Tice H."/>
            <person name="Pitluck S."/>
            <person name="Cheng J.F."/>
            <person name="Chertkov O."/>
            <person name="Sims D."/>
            <person name="Meincke L."/>
            <person name="Brettin T."/>
            <person name="Han C."/>
            <person name="Detter J.C."/>
            <person name="Bruce D."/>
            <person name="Goodwin L."/>
            <person name="Land M."/>
            <person name="Hauser L."/>
            <person name="Chang Y.J."/>
            <person name="Jeffries C.D."/>
            <person name="Ivanova N."/>
            <person name="Mavromatis K."/>
            <person name="Mikhailova N."/>
            <person name="Chen A."/>
            <person name="Palaniappan K."/>
            <person name="Chain P."/>
            <person name="Rohde M."/>
            <person name="Goker M."/>
            <person name="Bristow J."/>
            <person name="Eisen J.A."/>
            <person name="Markowitz V."/>
            <person name="Hugenholtz P."/>
            <person name="Kyrpides N.C."/>
            <person name="Klenk H.P."/>
        </authorList>
    </citation>
    <scope>NUCLEOTIDE SEQUENCE [LARGE SCALE GENOMIC DNA]</scope>
    <source>
        <strain evidence="5">ATCC 12428 / DSM 43021 / JCM 3005 / NI 9100</strain>
    </source>
</reference>
<feature type="compositionally biased region" description="Basic and acidic residues" evidence="2">
    <location>
        <begin position="7"/>
        <end position="23"/>
    </location>
</feature>
<dbReference type="InterPro" id="IPR006015">
    <property type="entry name" value="Universal_stress_UspA"/>
</dbReference>
<dbReference type="STRING" id="479432.Sros_9016"/>
<dbReference type="HOGENOM" id="CLU_049301_2_3_11"/>
<accession>D2B9A2</accession>
<dbReference type="PANTHER" id="PTHR46268:SF6">
    <property type="entry name" value="UNIVERSAL STRESS PROTEIN UP12"/>
    <property type="match status" value="1"/>
</dbReference>
<feature type="region of interest" description="Disordered" evidence="2">
    <location>
        <begin position="1"/>
        <end position="23"/>
    </location>
</feature>